<reference evidence="7 9" key="2">
    <citation type="submission" date="2016-10" db="EMBL/GenBank/DDBJ databases">
        <authorList>
            <person name="Varghese N."/>
            <person name="Submissions S."/>
        </authorList>
    </citation>
    <scope>NUCLEOTIDE SEQUENCE [LARGE SCALE GENOMIC DNA]</scope>
    <source>
        <strain evidence="7 9">DSM 22150</strain>
    </source>
</reference>
<evidence type="ECO:0000256" key="5">
    <source>
        <dbReference type="ARBA" id="ARBA00023002"/>
    </source>
</evidence>
<keyword evidence="4" id="KW-0288">FMN</keyword>
<dbReference type="InterPro" id="IPR004136">
    <property type="entry name" value="NMO"/>
</dbReference>
<organism evidence="6 8">
    <name type="scientific">Trichococcus ilyis</name>
    <dbReference type="NCBI Taxonomy" id="640938"/>
    <lineage>
        <taxon>Bacteria</taxon>
        <taxon>Bacillati</taxon>
        <taxon>Bacillota</taxon>
        <taxon>Bacilli</taxon>
        <taxon>Lactobacillales</taxon>
        <taxon>Carnobacteriaceae</taxon>
        <taxon>Trichococcus</taxon>
    </lineage>
</organism>
<dbReference type="Pfam" id="PF03060">
    <property type="entry name" value="NMO"/>
    <property type="match status" value="1"/>
</dbReference>
<evidence type="ECO:0000256" key="2">
    <source>
        <dbReference type="ARBA" id="ARBA00013457"/>
    </source>
</evidence>
<evidence type="ECO:0000256" key="4">
    <source>
        <dbReference type="ARBA" id="ARBA00022643"/>
    </source>
</evidence>
<accession>A0A143YMU4</accession>
<reference evidence="6 8" key="1">
    <citation type="submission" date="2016-02" db="EMBL/GenBank/DDBJ databases">
        <authorList>
            <person name="Wen L."/>
            <person name="He K."/>
            <person name="Yang H."/>
        </authorList>
    </citation>
    <scope>NUCLEOTIDE SEQUENCE [LARGE SCALE GENOMIC DNA]</scope>
    <source>
        <strain evidence="6">Trichococcus_R210</strain>
    </source>
</reference>
<comment type="function">
    <text evidence="1">Nitronate monooxygenase that uses molecular oxygen to catalyze the oxidative denitrification of alkyl nitronates. Acts on propionate 3-nitronate (P3N), the presumed physiological substrate. Probably functions in the detoxification of P3N, a metabolic poison produced by plants and fungi as a defense mechanism.</text>
</comment>
<dbReference type="Proteomes" id="UP000076878">
    <property type="component" value="Unassembled WGS sequence"/>
</dbReference>
<evidence type="ECO:0000313" key="9">
    <source>
        <dbReference type="Proteomes" id="UP000199280"/>
    </source>
</evidence>
<dbReference type="AlphaFoldDB" id="A0A143YMU4"/>
<dbReference type="PANTHER" id="PTHR32332:SF20">
    <property type="entry name" value="2-NITROPROPANE DIOXYGENASE-LIKE PROTEIN"/>
    <property type="match status" value="1"/>
</dbReference>
<evidence type="ECO:0000313" key="6">
    <source>
        <dbReference type="EMBL" id="CZQ91189.1"/>
    </source>
</evidence>
<dbReference type="STRING" id="640938.TR210_935"/>
<evidence type="ECO:0000256" key="1">
    <source>
        <dbReference type="ARBA" id="ARBA00003535"/>
    </source>
</evidence>
<dbReference type="CDD" id="cd04730">
    <property type="entry name" value="NPD_like"/>
    <property type="match status" value="1"/>
</dbReference>
<dbReference type="RefSeq" id="WP_068622042.1">
    <property type="nucleotide sequence ID" value="NZ_FJNB01000005.1"/>
</dbReference>
<dbReference type="InterPro" id="IPR013785">
    <property type="entry name" value="Aldolase_TIM"/>
</dbReference>
<sequence>MTTVAQLLGIKYPILQGAMANISTHKLVGPVSEAGGLGIIASCGMSAEQLREEIRLTRAFTNKPFGVNLMLQMPNCDELVQVIIEEGVAVVTTGAGSPKRYMPLFKAAGIKVIPVIASVKHAIKMEEAGADAVIAEGQEAGGHIGQTASLSLLPQVVDAVTIPVLGAGGIGDGRSVVAMFALGAQGIQAGTLFLSAAECPISDSYKQFLLDANDTATIVTGRKAKEPVRSLRNPMLEQYAALEAANAPHEELEKLTVGSLARAVYDGDTETGSCMAGEIAGMITNIRPAKQIIEELFAEAEDVLAKLKIPNENCC</sequence>
<dbReference type="EMBL" id="FJNB01000005">
    <property type="protein sequence ID" value="CZQ91189.1"/>
    <property type="molecule type" value="Genomic_DNA"/>
</dbReference>
<dbReference type="OrthoDB" id="9778912at2"/>
<evidence type="ECO:0000313" key="8">
    <source>
        <dbReference type="Proteomes" id="UP000076878"/>
    </source>
</evidence>
<protein>
    <recommendedName>
        <fullName evidence="2">Probable nitronate monooxygenase</fullName>
    </recommendedName>
</protein>
<name>A0A143YMU4_9LACT</name>
<dbReference type="SUPFAM" id="SSF51412">
    <property type="entry name" value="Inosine monophosphate dehydrogenase (IMPDH)"/>
    <property type="match status" value="1"/>
</dbReference>
<dbReference type="Proteomes" id="UP000199280">
    <property type="component" value="Unassembled WGS sequence"/>
</dbReference>
<evidence type="ECO:0000313" key="7">
    <source>
        <dbReference type="EMBL" id="SEI73731.1"/>
    </source>
</evidence>
<dbReference type="Gene3D" id="3.20.20.70">
    <property type="entry name" value="Aldolase class I"/>
    <property type="match status" value="1"/>
</dbReference>
<proteinExistence type="predicted"/>
<gene>
    <name evidence="7" type="ORF">SAMN05216375_10366</name>
    <name evidence="6" type="ORF">TR210_935</name>
</gene>
<keyword evidence="9" id="KW-1185">Reference proteome</keyword>
<dbReference type="PANTHER" id="PTHR32332">
    <property type="entry name" value="2-NITROPROPANE DIOXYGENASE"/>
    <property type="match status" value="1"/>
</dbReference>
<evidence type="ECO:0000256" key="3">
    <source>
        <dbReference type="ARBA" id="ARBA00022630"/>
    </source>
</evidence>
<dbReference type="EMBL" id="FNYT01000003">
    <property type="protein sequence ID" value="SEI73731.1"/>
    <property type="molecule type" value="Genomic_DNA"/>
</dbReference>
<dbReference type="GO" id="GO:0018580">
    <property type="term" value="F:nitronate monooxygenase activity"/>
    <property type="evidence" value="ECO:0007669"/>
    <property type="project" value="InterPro"/>
</dbReference>
<keyword evidence="3" id="KW-0285">Flavoprotein</keyword>
<keyword evidence="5" id="KW-0560">Oxidoreductase</keyword>